<reference evidence="2 3" key="1">
    <citation type="submission" date="2020-12" db="EMBL/GenBank/DDBJ databases">
        <title>FDA dAtabase for Regulatory Grade micrObial Sequences (FDA-ARGOS): Supporting development and validation of Infectious Disease Dx tests.</title>
        <authorList>
            <person name="Sproer C."/>
            <person name="Gronow S."/>
            <person name="Severitt S."/>
            <person name="Schroder I."/>
            <person name="Tallon L."/>
            <person name="Sadzewicz L."/>
            <person name="Zhao X."/>
            <person name="Boylan J."/>
            <person name="Ott S."/>
            <person name="Bowen H."/>
            <person name="Vavikolanu K."/>
            <person name="Mehta A."/>
            <person name="Aluvathingal J."/>
            <person name="Nadendla S."/>
            <person name="Lowell S."/>
            <person name="Myers T."/>
            <person name="Yan Y."/>
            <person name="Sichtig H."/>
        </authorList>
    </citation>
    <scope>NUCLEOTIDE SEQUENCE [LARGE SCALE GENOMIC DNA]</scope>
    <source>
        <strain evidence="2 3">FDAARGOS_985</strain>
    </source>
</reference>
<dbReference type="EMBL" id="CP066065">
    <property type="protein sequence ID" value="QQC43550.1"/>
    <property type="molecule type" value="Genomic_DNA"/>
</dbReference>
<evidence type="ECO:0000313" key="2">
    <source>
        <dbReference type="EMBL" id="QQC43550.1"/>
    </source>
</evidence>
<protein>
    <submittedName>
        <fullName evidence="2">DUF4853 domain-containing protein</fullName>
    </submittedName>
</protein>
<feature type="chain" id="PRO_5042859777" evidence="1">
    <location>
        <begin position="21"/>
        <end position="220"/>
    </location>
</feature>
<sequence>MTRRKPVSLLGVICLSLLLAACIPRLPDPPHDVDSGSVPLAERQTAEAFFNDTMPRYVSIIEEVAVEAGGTLGFYEEPGRSRCGVSSKGYEISRVRYYIPLIDYEDLRRIVGNGARRYGYVYSSDPEPRGVRNIRSVGLGDQDGNSLLFDHAEDDVIFVEFSTGCLPSVRPADVLERIQLPAPQELFPRLTVVEAYNANKQKNPAIFRQEATGDDGQSGS</sequence>
<dbReference type="Gene3D" id="3.30.2030.30">
    <property type="match status" value="1"/>
</dbReference>
<dbReference type="Proteomes" id="UP000595220">
    <property type="component" value="Chromosome"/>
</dbReference>
<dbReference type="Pfam" id="PF16145">
    <property type="entry name" value="DUF4853"/>
    <property type="match status" value="1"/>
</dbReference>
<proteinExistence type="predicted"/>
<name>A0AAP9Y7Y6_9ACTO</name>
<keyword evidence="3" id="KW-1185">Reference proteome</keyword>
<feature type="signal peptide" evidence="1">
    <location>
        <begin position="1"/>
        <end position="20"/>
    </location>
</feature>
<accession>A0AAP9Y7Y6</accession>
<organism evidence="2 3">
    <name type="scientific">Schaalia meyeri</name>
    <dbReference type="NCBI Taxonomy" id="52773"/>
    <lineage>
        <taxon>Bacteria</taxon>
        <taxon>Bacillati</taxon>
        <taxon>Actinomycetota</taxon>
        <taxon>Actinomycetes</taxon>
        <taxon>Actinomycetales</taxon>
        <taxon>Actinomycetaceae</taxon>
        <taxon>Schaalia</taxon>
    </lineage>
</organism>
<gene>
    <name evidence="2" type="ORF">I6H42_07115</name>
</gene>
<evidence type="ECO:0000313" key="3">
    <source>
        <dbReference type="Proteomes" id="UP000595220"/>
    </source>
</evidence>
<dbReference type="AlphaFoldDB" id="A0AAP9Y7Y6"/>
<dbReference type="InterPro" id="IPR032326">
    <property type="entry name" value="DUF4853"/>
</dbReference>
<keyword evidence="1" id="KW-0732">Signal</keyword>
<evidence type="ECO:0000256" key="1">
    <source>
        <dbReference type="SAM" id="SignalP"/>
    </source>
</evidence>
<dbReference type="PROSITE" id="PS51257">
    <property type="entry name" value="PROKAR_LIPOPROTEIN"/>
    <property type="match status" value="1"/>
</dbReference>